<protein>
    <submittedName>
        <fullName evidence="1">Uncharacterized protein</fullName>
    </submittedName>
</protein>
<proteinExistence type="predicted"/>
<keyword evidence="2" id="KW-1185">Reference proteome</keyword>
<dbReference type="AlphaFoldDB" id="A0AAE1DE64"/>
<dbReference type="EMBL" id="JAWDGP010004208">
    <property type="protein sequence ID" value="KAK3766620.1"/>
    <property type="molecule type" value="Genomic_DNA"/>
</dbReference>
<gene>
    <name evidence="1" type="ORF">RRG08_042399</name>
</gene>
<comment type="caution">
    <text evidence="1">The sequence shown here is derived from an EMBL/GenBank/DDBJ whole genome shotgun (WGS) entry which is preliminary data.</text>
</comment>
<evidence type="ECO:0000313" key="2">
    <source>
        <dbReference type="Proteomes" id="UP001283361"/>
    </source>
</evidence>
<organism evidence="1 2">
    <name type="scientific">Elysia crispata</name>
    <name type="common">lettuce slug</name>
    <dbReference type="NCBI Taxonomy" id="231223"/>
    <lineage>
        <taxon>Eukaryota</taxon>
        <taxon>Metazoa</taxon>
        <taxon>Spiralia</taxon>
        <taxon>Lophotrochozoa</taxon>
        <taxon>Mollusca</taxon>
        <taxon>Gastropoda</taxon>
        <taxon>Heterobranchia</taxon>
        <taxon>Euthyneura</taxon>
        <taxon>Panpulmonata</taxon>
        <taxon>Sacoglossa</taxon>
        <taxon>Placobranchoidea</taxon>
        <taxon>Plakobranchidae</taxon>
        <taxon>Elysia</taxon>
    </lineage>
</organism>
<reference evidence="1" key="1">
    <citation type="journal article" date="2023" name="G3 (Bethesda)">
        <title>A reference genome for the long-term kleptoplast-retaining sea slug Elysia crispata morphotype clarki.</title>
        <authorList>
            <person name="Eastman K.E."/>
            <person name="Pendleton A.L."/>
            <person name="Shaikh M.A."/>
            <person name="Suttiyut T."/>
            <person name="Ogas R."/>
            <person name="Tomko P."/>
            <person name="Gavelis G."/>
            <person name="Widhalm J.R."/>
            <person name="Wisecaver J.H."/>
        </authorList>
    </citation>
    <scope>NUCLEOTIDE SEQUENCE</scope>
    <source>
        <strain evidence="1">ECLA1</strain>
    </source>
</reference>
<name>A0AAE1DE64_9GAST</name>
<evidence type="ECO:0000313" key="1">
    <source>
        <dbReference type="EMBL" id="KAK3766620.1"/>
    </source>
</evidence>
<dbReference type="Proteomes" id="UP001283361">
    <property type="component" value="Unassembled WGS sequence"/>
</dbReference>
<accession>A0AAE1DE64</accession>
<sequence length="188" mass="21354">MCASDVCYRPKQKVSSPSRGYRHLEREGPDWSPVSSWLVNRGVFVCRVSPGLVSLQMYTAAPDSSLVNQPSAVSSIDQSNRTMIGFLRSVPRYLALSASNRHVPIVVRSGWLPQTNRSLTFRHSIRMSFLQASLNRILFTLVHRRHPPSESFEPLATISTKSFIIDYLIPFSFRPIIIIYFLKLDSLL</sequence>